<sequence>MGGGVGLFIAGVARLVWDHGMRRVTIPREFVPLPRGDLIRHAAPPTNPPQFSRAYPFLARFSGAILEAFWYSKQVMQHIVGNLSMSTFQRYKVYANRSSDERVMAPGSRGAEAVFSCFSDEDSSQTGEATGEPRVARRSWSRHLSNAPGLADQLVVSREDSAREGRSPEVGLRRSWYRRKACATLSLKVLDLWETELGFARYGSANRGRRSVFGPLEDIFPIEIPARPGKTLRASVVTSREKFWNFQHSLISSTCFRACGRRSSQCQISAILVSPKSTCYLLSKGTGLAQRRTWGAVSPIQFLVWSMLRSNLGQTWSTSVKLGQTSPNSWKCAPGLHPEVLLTWWVPVGSDRLGQTWVKLALVGSGQLGSGCLVLRADTRENLRGKNGVTTVITPFLPTGFSWASARKTGQPGPSQHDPTTPRHIKYSQKEGPGHISQAYLGGNVCAKILSDPLQLGPRAKTLRQEVHFSYHMQLSDRQELLRSSWNLSQKMTPWHKEHSDGLCSQDHILRTQALLCARPVPLKSRVFLTRNQLIREPGHVGKKTHACMTWNSWIAKILPGLAGILIGKLPSNEPKTLRWPLFARPYVTSPSSDFRKSGTMQK</sequence>
<name>A0A2N9HWB9_FAGSY</name>
<evidence type="ECO:0000256" key="1">
    <source>
        <dbReference type="SAM" id="MobiDB-lite"/>
    </source>
</evidence>
<protein>
    <submittedName>
        <fullName evidence="2">Uncharacterized protein</fullName>
    </submittedName>
</protein>
<reference evidence="2" key="1">
    <citation type="submission" date="2018-02" db="EMBL/GenBank/DDBJ databases">
        <authorList>
            <person name="Cohen D.B."/>
            <person name="Kent A.D."/>
        </authorList>
    </citation>
    <scope>NUCLEOTIDE SEQUENCE</scope>
</reference>
<dbReference type="AlphaFoldDB" id="A0A2N9HWB9"/>
<organism evidence="2">
    <name type="scientific">Fagus sylvatica</name>
    <name type="common">Beechnut</name>
    <dbReference type="NCBI Taxonomy" id="28930"/>
    <lineage>
        <taxon>Eukaryota</taxon>
        <taxon>Viridiplantae</taxon>
        <taxon>Streptophyta</taxon>
        <taxon>Embryophyta</taxon>
        <taxon>Tracheophyta</taxon>
        <taxon>Spermatophyta</taxon>
        <taxon>Magnoliopsida</taxon>
        <taxon>eudicotyledons</taxon>
        <taxon>Gunneridae</taxon>
        <taxon>Pentapetalae</taxon>
        <taxon>rosids</taxon>
        <taxon>fabids</taxon>
        <taxon>Fagales</taxon>
        <taxon>Fagaceae</taxon>
        <taxon>Fagus</taxon>
    </lineage>
</organism>
<proteinExistence type="predicted"/>
<accession>A0A2N9HWB9</accession>
<gene>
    <name evidence="2" type="ORF">FSB_LOCUS43813</name>
</gene>
<dbReference type="EMBL" id="OIVN01004190">
    <property type="protein sequence ID" value="SPD15931.1"/>
    <property type="molecule type" value="Genomic_DNA"/>
</dbReference>
<feature type="region of interest" description="Disordered" evidence="1">
    <location>
        <begin position="119"/>
        <end position="140"/>
    </location>
</feature>
<feature type="region of interest" description="Disordered" evidence="1">
    <location>
        <begin position="407"/>
        <end position="429"/>
    </location>
</feature>
<evidence type="ECO:0000313" key="2">
    <source>
        <dbReference type="EMBL" id="SPD15931.1"/>
    </source>
</evidence>